<dbReference type="OrthoDB" id="10662496at2759"/>
<evidence type="ECO:0000313" key="2">
    <source>
        <dbReference type="EMBL" id="OEU15880.1"/>
    </source>
</evidence>
<dbReference type="KEGG" id="fcy:FRACYDRAFT_240576"/>
<name>A0A1E7FCJ4_9STRA</name>
<proteinExistence type="predicted"/>
<dbReference type="AlphaFoldDB" id="A0A1E7FCJ4"/>
<feature type="region of interest" description="Disordered" evidence="1">
    <location>
        <begin position="36"/>
        <end position="56"/>
    </location>
</feature>
<evidence type="ECO:0000256" key="1">
    <source>
        <dbReference type="SAM" id="MobiDB-lite"/>
    </source>
</evidence>
<dbReference type="EMBL" id="KV784359">
    <property type="protein sequence ID" value="OEU15880.1"/>
    <property type="molecule type" value="Genomic_DNA"/>
</dbReference>
<protein>
    <submittedName>
        <fullName evidence="2">Uncharacterized protein</fullName>
    </submittedName>
</protein>
<accession>A0A1E7FCJ4</accession>
<gene>
    <name evidence="2" type="ORF">FRACYDRAFT_240576</name>
</gene>
<organism evidence="2 3">
    <name type="scientific">Fragilariopsis cylindrus CCMP1102</name>
    <dbReference type="NCBI Taxonomy" id="635003"/>
    <lineage>
        <taxon>Eukaryota</taxon>
        <taxon>Sar</taxon>
        <taxon>Stramenopiles</taxon>
        <taxon>Ochrophyta</taxon>
        <taxon>Bacillariophyta</taxon>
        <taxon>Bacillariophyceae</taxon>
        <taxon>Bacillariophycidae</taxon>
        <taxon>Bacillariales</taxon>
        <taxon>Bacillariaceae</taxon>
        <taxon>Fragilariopsis</taxon>
    </lineage>
</organism>
<dbReference type="InParanoid" id="A0A1E7FCJ4"/>
<dbReference type="SUPFAM" id="SSF52266">
    <property type="entry name" value="SGNH hydrolase"/>
    <property type="match status" value="1"/>
</dbReference>
<sequence length="553" mass="62360">MEVTSLTADDTRLITLTTNNNNNNINISNAGMSGGITNDQTETNDNKSADINTSDVGLSGGIANDKTGTNDNKSADNTDQVFIPMYSTSTNGDGKIAPLLDGHGVDNEYHMQSEIESIIHVPSEAKITVKLNPSRDRICKKPRIFGRLSGKYLTMIYWDTDAHEKMDHEYNVGSETKINRKATFNNTTRTDVITGYYSLPSEGRYFIDIIGLMCNDFPFEYDFNSICLENVDHMHLTANGAFVDVTTTSKNLADEFVFQSTHATSAAAAVHGYWKWSNKTVAPIPLKTRYQRQNCRSSEMSVKKVCTETSDLDRFEPYTFEWSGNHEDTDEPHIDLKNYKYTGKNRGNETFKICTGGQSHSRELLTHITYLLDVYNVSNVEVGQVPMNRPHEMKGRRWEFNRALNCNIIILGLGQWSAGKSPQKVTPGTTFPTYQKDLEEGILSWKSSNINFVIRKSHYNALGDIRNTCPPTDWRSPPVIDGYNEISRSLAQKHNITYLDTGSLMDPMWDSPGDFCHYRGLEGRTEALFLLKNVLQMNVKHNWIKPAQKDKAS</sequence>
<dbReference type="Proteomes" id="UP000095751">
    <property type="component" value="Unassembled WGS sequence"/>
</dbReference>
<keyword evidence="3" id="KW-1185">Reference proteome</keyword>
<evidence type="ECO:0000313" key="3">
    <source>
        <dbReference type="Proteomes" id="UP000095751"/>
    </source>
</evidence>
<reference evidence="2 3" key="1">
    <citation type="submission" date="2016-09" db="EMBL/GenBank/DDBJ databases">
        <title>Extensive genetic diversity and differential bi-allelic expression allows diatom success in the polar Southern Ocean.</title>
        <authorList>
            <consortium name="DOE Joint Genome Institute"/>
            <person name="Mock T."/>
            <person name="Otillar R.P."/>
            <person name="Strauss J."/>
            <person name="Dupont C."/>
            <person name="Frickenhaus S."/>
            <person name="Maumus F."/>
            <person name="Mcmullan M."/>
            <person name="Sanges R."/>
            <person name="Schmutz J."/>
            <person name="Toseland A."/>
            <person name="Valas R."/>
            <person name="Veluchamy A."/>
            <person name="Ward B.J."/>
            <person name="Allen A."/>
            <person name="Barry K."/>
            <person name="Falciatore A."/>
            <person name="Ferrante M."/>
            <person name="Fortunato A.E."/>
            <person name="Gloeckner G."/>
            <person name="Gruber A."/>
            <person name="Hipkin R."/>
            <person name="Janech M."/>
            <person name="Kroth P."/>
            <person name="Leese F."/>
            <person name="Lindquist E."/>
            <person name="Lyon B.R."/>
            <person name="Martin J."/>
            <person name="Mayer C."/>
            <person name="Parker M."/>
            <person name="Quesneville H."/>
            <person name="Raymond J."/>
            <person name="Uhlig C."/>
            <person name="Valentin K.U."/>
            <person name="Worden A.Z."/>
            <person name="Armbrust E.V."/>
            <person name="Bowler C."/>
            <person name="Green B."/>
            <person name="Moulton V."/>
            <person name="Van Oosterhout C."/>
            <person name="Grigoriev I."/>
        </authorList>
    </citation>
    <scope>NUCLEOTIDE SEQUENCE [LARGE SCALE GENOMIC DNA]</scope>
    <source>
        <strain evidence="2 3">CCMP1102</strain>
    </source>
</reference>